<protein>
    <recommendedName>
        <fullName evidence="3">Enoyl reductase (ER) domain-containing protein</fullName>
    </recommendedName>
</protein>
<dbReference type="SUPFAM" id="SSF50129">
    <property type="entry name" value="GroES-like"/>
    <property type="match status" value="1"/>
</dbReference>
<dbReference type="InterPro" id="IPR036291">
    <property type="entry name" value="NAD(P)-bd_dom_sf"/>
</dbReference>
<keyword evidence="2" id="KW-0560">Oxidoreductase</keyword>
<dbReference type="PANTHER" id="PTHR48106:SF2">
    <property type="entry name" value="ZN2+-BINDING DEHYDROGENASE"/>
    <property type="match status" value="1"/>
</dbReference>
<dbReference type="Gene3D" id="3.90.180.10">
    <property type="entry name" value="Medium-chain alcohol dehydrogenases, catalytic domain"/>
    <property type="match status" value="1"/>
</dbReference>
<dbReference type="Pfam" id="PF08240">
    <property type="entry name" value="ADH_N"/>
    <property type="match status" value="1"/>
</dbReference>
<sequence length="448" mass="49783">MTLSGRRKELYHASGHQMALREGNGLCTISLAPDSNMFTWQLKAKHVHTIDGKRRVPSHEVPTNVQGRFQLCLPSRAWEITSLSESYLDCIHIAIPDQVCGYLASSQTLNYEKMSRAVVPTATIGDPVELYKLVTKDIPKASSGNVVVRLTLRPVNPTDSLVIQWGVWAGHDLDKLVVGSEGTGVVYELGEGVTNFKKGQRVIPLIFGRYYPEGYGLWRDYVEIPAKDCVAVPDDIPDEFAAQFFINPWALYQMLKLLNIPKGEYLIQGAAASVLGRQVITLAKHWGIKTINIVRRDSHIQELKDIGADYVLNSETEDIPAKVDEITGGKKAYGALDPVLGDMTKILFASVRNGGQVLAYGALSGNDVKLDVKDLMRGVDLKFFLVNDLGHDLAKREETSKEIFELMRQKVLEPLSGKKFPLEEFQEAMIEGNKPGRGGKVFLESYDH</sequence>
<keyword evidence="1" id="KW-0521">NADP</keyword>
<proteinExistence type="predicted"/>
<dbReference type="InterPro" id="IPR013154">
    <property type="entry name" value="ADH-like_N"/>
</dbReference>
<dbReference type="CDD" id="cd05282">
    <property type="entry name" value="ETR_like"/>
    <property type="match status" value="1"/>
</dbReference>
<dbReference type="Proteomes" id="UP000077202">
    <property type="component" value="Unassembled WGS sequence"/>
</dbReference>
<comment type="caution">
    <text evidence="4">The sequence shown here is derived from an EMBL/GenBank/DDBJ whole genome shotgun (WGS) entry which is preliminary data.</text>
</comment>
<dbReference type="GO" id="GO:0016651">
    <property type="term" value="F:oxidoreductase activity, acting on NAD(P)H"/>
    <property type="evidence" value="ECO:0007669"/>
    <property type="project" value="TreeGrafter"/>
</dbReference>
<dbReference type="Gene3D" id="3.40.50.720">
    <property type="entry name" value="NAD(P)-binding Rossmann-like Domain"/>
    <property type="match status" value="1"/>
</dbReference>
<dbReference type="AlphaFoldDB" id="A0A176VPZ6"/>
<organism evidence="4 5">
    <name type="scientific">Marchantia polymorpha subsp. ruderalis</name>
    <dbReference type="NCBI Taxonomy" id="1480154"/>
    <lineage>
        <taxon>Eukaryota</taxon>
        <taxon>Viridiplantae</taxon>
        <taxon>Streptophyta</taxon>
        <taxon>Embryophyta</taxon>
        <taxon>Marchantiophyta</taxon>
        <taxon>Marchantiopsida</taxon>
        <taxon>Marchantiidae</taxon>
        <taxon>Marchantiales</taxon>
        <taxon>Marchantiaceae</taxon>
        <taxon>Marchantia</taxon>
    </lineage>
</organism>
<evidence type="ECO:0000313" key="5">
    <source>
        <dbReference type="Proteomes" id="UP000077202"/>
    </source>
</evidence>
<dbReference type="InterPro" id="IPR013149">
    <property type="entry name" value="ADH-like_C"/>
</dbReference>
<dbReference type="SMART" id="SM00829">
    <property type="entry name" value="PKS_ER"/>
    <property type="match status" value="1"/>
</dbReference>
<dbReference type="EMBL" id="LVLJ01003077">
    <property type="protein sequence ID" value="OAE22717.1"/>
    <property type="molecule type" value="Genomic_DNA"/>
</dbReference>
<reference evidence="4" key="1">
    <citation type="submission" date="2016-03" db="EMBL/GenBank/DDBJ databases">
        <title>Mechanisms controlling the formation of the plant cell surface in tip-growing cells are functionally conserved among land plants.</title>
        <authorList>
            <person name="Honkanen S."/>
            <person name="Jones V.A."/>
            <person name="Morieri G."/>
            <person name="Champion C."/>
            <person name="Hetherington A.J."/>
            <person name="Kelly S."/>
            <person name="Saint-Marcoux D."/>
            <person name="Proust H."/>
            <person name="Prescott H."/>
            <person name="Dolan L."/>
        </authorList>
    </citation>
    <scope>NUCLEOTIDE SEQUENCE [LARGE SCALE GENOMIC DNA]</scope>
    <source>
        <tissue evidence="4">Whole gametophyte</tissue>
    </source>
</reference>
<dbReference type="GO" id="GO:0070402">
    <property type="term" value="F:NADPH binding"/>
    <property type="evidence" value="ECO:0007669"/>
    <property type="project" value="TreeGrafter"/>
</dbReference>
<accession>A0A176VPZ6</accession>
<dbReference type="PANTHER" id="PTHR48106">
    <property type="entry name" value="QUINONE OXIDOREDUCTASE PIG3-RELATED"/>
    <property type="match status" value="1"/>
</dbReference>
<evidence type="ECO:0000256" key="1">
    <source>
        <dbReference type="ARBA" id="ARBA00022857"/>
    </source>
</evidence>
<name>A0A176VPZ6_MARPO</name>
<dbReference type="InterPro" id="IPR020843">
    <property type="entry name" value="ER"/>
</dbReference>
<evidence type="ECO:0000259" key="3">
    <source>
        <dbReference type="SMART" id="SM00829"/>
    </source>
</evidence>
<dbReference type="Pfam" id="PF00107">
    <property type="entry name" value="ADH_zinc_N"/>
    <property type="match status" value="1"/>
</dbReference>
<evidence type="ECO:0000313" key="4">
    <source>
        <dbReference type="EMBL" id="OAE22717.1"/>
    </source>
</evidence>
<feature type="domain" description="Enoyl reductase (ER)" evidence="3">
    <location>
        <begin position="126"/>
        <end position="443"/>
    </location>
</feature>
<evidence type="ECO:0000256" key="2">
    <source>
        <dbReference type="ARBA" id="ARBA00023002"/>
    </source>
</evidence>
<dbReference type="SUPFAM" id="SSF51735">
    <property type="entry name" value="NAD(P)-binding Rossmann-fold domains"/>
    <property type="match status" value="1"/>
</dbReference>
<dbReference type="InterPro" id="IPR011032">
    <property type="entry name" value="GroES-like_sf"/>
</dbReference>
<keyword evidence="5" id="KW-1185">Reference proteome</keyword>
<gene>
    <name evidence="4" type="ORF">AXG93_4321s1030</name>
</gene>